<dbReference type="GO" id="GO:0032259">
    <property type="term" value="P:methylation"/>
    <property type="evidence" value="ECO:0007669"/>
    <property type="project" value="UniProtKB-KW"/>
</dbReference>
<evidence type="ECO:0000256" key="1">
    <source>
        <dbReference type="PROSITE-ProRule" id="PRU00464"/>
    </source>
</evidence>
<protein>
    <submittedName>
        <fullName evidence="4">HIT family protein</fullName>
        <ecNumber evidence="4">2.1.1.-</ecNumber>
    </submittedName>
</protein>
<reference evidence="4 5" key="1">
    <citation type="journal article" date="2017" name="Int. J. Syst. Evol. Microbiol.">
        <title>Pseudokineococcus basanitobsidens sp. nov., isolated from volcanic rock.</title>
        <authorList>
            <person name="Lee D.W."/>
            <person name="Park M.Y."/>
            <person name="Kim J.J."/>
            <person name="Kim B.S."/>
        </authorList>
    </citation>
    <scope>NUCLEOTIDE SEQUENCE [LARGE SCALE GENOMIC DNA]</scope>
    <source>
        <strain evidence="4 5">DSM 103726</strain>
    </source>
</reference>
<dbReference type="Proteomes" id="UP001387100">
    <property type="component" value="Unassembled WGS sequence"/>
</dbReference>
<feature type="region of interest" description="Disordered" evidence="2">
    <location>
        <begin position="1"/>
        <end position="27"/>
    </location>
</feature>
<evidence type="ECO:0000259" key="3">
    <source>
        <dbReference type="PROSITE" id="PS51084"/>
    </source>
</evidence>
<dbReference type="PRINTS" id="PR00332">
    <property type="entry name" value="HISTRIAD"/>
</dbReference>
<dbReference type="EMBL" id="JBBIAA010000002">
    <property type="protein sequence ID" value="MEJ5944190.1"/>
    <property type="molecule type" value="Genomic_DNA"/>
</dbReference>
<dbReference type="Pfam" id="PF01230">
    <property type="entry name" value="HIT"/>
    <property type="match status" value="1"/>
</dbReference>
<evidence type="ECO:0000313" key="5">
    <source>
        <dbReference type="Proteomes" id="UP001387100"/>
    </source>
</evidence>
<sequence>MGKGARTGTGRHDPSTPDDGGAVPQAFSPRGSDAPCAFCAVVRGDAPADVVHRGERLLAFLDAHPLFPGHVLLAPVVHVPTYDELPADLAREWLVTGQALQRAVEAATGAEGALLLVNNVVSQSVPHLHQHVVPRSRGDGLRFFLGPRHRYAEGEAAEVAARIRERMAHRAPG</sequence>
<comment type="caution">
    <text evidence="4">The sequence shown here is derived from an EMBL/GenBank/DDBJ whole genome shotgun (WGS) entry which is preliminary data.</text>
</comment>
<dbReference type="GO" id="GO:0008168">
    <property type="term" value="F:methyltransferase activity"/>
    <property type="evidence" value="ECO:0007669"/>
    <property type="project" value="UniProtKB-KW"/>
</dbReference>
<dbReference type="InterPro" id="IPR001310">
    <property type="entry name" value="Histidine_triad_HIT"/>
</dbReference>
<name>A0ABU8RGJ3_9ACTN</name>
<accession>A0ABU8RGJ3</accession>
<dbReference type="Gene3D" id="3.30.428.10">
    <property type="entry name" value="HIT-like"/>
    <property type="match status" value="1"/>
</dbReference>
<feature type="domain" description="HIT" evidence="3">
    <location>
        <begin position="37"/>
        <end position="142"/>
    </location>
</feature>
<keyword evidence="5" id="KW-1185">Reference proteome</keyword>
<keyword evidence="4" id="KW-0489">Methyltransferase</keyword>
<dbReference type="InterPro" id="IPR011146">
    <property type="entry name" value="HIT-like"/>
</dbReference>
<dbReference type="InterPro" id="IPR036265">
    <property type="entry name" value="HIT-like_sf"/>
</dbReference>
<dbReference type="PROSITE" id="PS51084">
    <property type="entry name" value="HIT_2"/>
    <property type="match status" value="1"/>
</dbReference>
<evidence type="ECO:0000313" key="4">
    <source>
        <dbReference type="EMBL" id="MEJ5944190.1"/>
    </source>
</evidence>
<feature type="short sequence motif" description="Histidine triad motif" evidence="1">
    <location>
        <begin position="127"/>
        <end position="131"/>
    </location>
</feature>
<dbReference type="SUPFAM" id="SSF54197">
    <property type="entry name" value="HIT-like"/>
    <property type="match status" value="1"/>
</dbReference>
<evidence type="ECO:0000256" key="2">
    <source>
        <dbReference type="SAM" id="MobiDB-lite"/>
    </source>
</evidence>
<organism evidence="4 5">
    <name type="scientific">Pseudokineococcus basanitobsidens</name>
    <dbReference type="NCBI Taxonomy" id="1926649"/>
    <lineage>
        <taxon>Bacteria</taxon>
        <taxon>Bacillati</taxon>
        <taxon>Actinomycetota</taxon>
        <taxon>Actinomycetes</taxon>
        <taxon>Kineosporiales</taxon>
        <taxon>Kineosporiaceae</taxon>
        <taxon>Pseudokineococcus</taxon>
    </lineage>
</organism>
<dbReference type="EC" id="2.1.1.-" evidence="4"/>
<dbReference type="RefSeq" id="WP_339573581.1">
    <property type="nucleotide sequence ID" value="NZ_JBBIAA010000002.1"/>
</dbReference>
<gene>
    <name evidence="4" type="ORF">WDZ17_02640</name>
</gene>
<dbReference type="PANTHER" id="PTHR46648:SF1">
    <property type="entry name" value="ADENOSINE 5'-MONOPHOSPHORAMIDASE HNT1"/>
    <property type="match status" value="1"/>
</dbReference>
<dbReference type="PANTHER" id="PTHR46648">
    <property type="entry name" value="HIT FAMILY PROTEIN 1"/>
    <property type="match status" value="1"/>
</dbReference>
<proteinExistence type="predicted"/>
<keyword evidence="4" id="KW-0808">Transferase</keyword>